<dbReference type="Proteomes" id="UP000030671">
    <property type="component" value="Unassembled WGS sequence"/>
</dbReference>
<dbReference type="SMART" id="SM00320">
    <property type="entry name" value="WD40"/>
    <property type="match status" value="5"/>
</dbReference>
<organism evidence="5 6">
    <name type="scientific">Heterobasidion irregulare (strain TC 32-1)</name>
    <dbReference type="NCBI Taxonomy" id="747525"/>
    <lineage>
        <taxon>Eukaryota</taxon>
        <taxon>Fungi</taxon>
        <taxon>Dikarya</taxon>
        <taxon>Basidiomycota</taxon>
        <taxon>Agaricomycotina</taxon>
        <taxon>Agaricomycetes</taxon>
        <taxon>Russulales</taxon>
        <taxon>Bondarzewiaceae</taxon>
        <taxon>Heterobasidion</taxon>
        <taxon>Heterobasidion annosum species complex</taxon>
    </lineage>
</organism>
<keyword evidence="2" id="KW-0677">Repeat</keyword>
<feature type="compositionally biased region" description="Basic and acidic residues" evidence="4">
    <location>
        <begin position="65"/>
        <end position="78"/>
    </location>
</feature>
<dbReference type="PANTHER" id="PTHR14107:SF16">
    <property type="entry name" value="AT02583P"/>
    <property type="match status" value="1"/>
</dbReference>
<evidence type="ECO:0000256" key="4">
    <source>
        <dbReference type="SAM" id="MobiDB-lite"/>
    </source>
</evidence>
<dbReference type="InterPro" id="IPR051362">
    <property type="entry name" value="WD_repeat_creC_regulators"/>
</dbReference>
<dbReference type="GO" id="GO:0005634">
    <property type="term" value="C:nucleus"/>
    <property type="evidence" value="ECO:0007669"/>
    <property type="project" value="TreeGrafter"/>
</dbReference>
<dbReference type="GeneID" id="20669699"/>
<evidence type="ECO:0000313" key="5">
    <source>
        <dbReference type="EMBL" id="ETW86103.1"/>
    </source>
</evidence>
<dbReference type="InterPro" id="IPR001680">
    <property type="entry name" value="WD40_rpt"/>
</dbReference>
<sequence length="582" mass="63696">MENESTFVAPEGVYSLTEDHKPVPVTHNAPGPLFPTRLSAALVRFPPAKPAPSPGLTQLLGGSKDSWKDRAPPHRDDAASVSSSDSPDDPTSPDPSNAQDSVPPTPVPSHDQHHGLFAHHPAPKKKSASRPKHNMRTTSSTFITRLHSLEGLSRALQAKQGDVTFLFYNSAKNFYWLETGLKSKDPLTRISFSAYPTCHDVNQATVSHEHIDVIIGFNTGDLVWFDPIASRYGRLNKQGRISKSPCTAVRWVPSSPNLFLVSHADGTIIVYDKDRDDGLFAPQHPHSGLPQPPSARPAAGAGEWNPLDTIFVTMPPWHPRDKAAKNPVSHWKVAHRSIVDFVFSPDVKYVAAISEDGCLRVIDTLAEQLVDCYAAYFGALTSVAWSPDGRFIITGGQDDLVNIFSPWEQRVIARCQGHSSFVSAVAFDDARCDGRTYRFGSVGEDNKLILWDFSSGVLHRPKLQPTQRLSTASTLSLALRRRDAAATDRSTLHLPTPLADGPLPRYHPAPSRNEVAVVQPVLVKQLEGDILTAVAFLPRALLTASKVGHVKLWIRPLAVRARRLKHGHAAHRVASMTLDSVG</sequence>
<dbReference type="AlphaFoldDB" id="W4KJR2"/>
<evidence type="ECO:0000313" key="6">
    <source>
        <dbReference type="Proteomes" id="UP000030671"/>
    </source>
</evidence>
<keyword evidence="1 3" id="KW-0853">WD repeat</keyword>
<dbReference type="FunCoup" id="W4KJR2">
    <property type="interactions" value="97"/>
</dbReference>
<name>W4KJR2_HETIT</name>
<dbReference type="PANTHER" id="PTHR14107">
    <property type="entry name" value="WD REPEAT PROTEIN"/>
    <property type="match status" value="1"/>
</dbReference>
<feature type="compositionally biased region" description="Basic residues" evidence="4">
    <location>
        <begin position="121"/>
        <end position="135"/>
    </location>
</feature>
<dbReference type="STRING" id="747525.W4KJR2"/>
<dbReference type="GO" id="GO:0051286">
    <property type="term" value="C:cell tip"/>
    <property type="evidence" value="ECO:0007669"/>
    <property type="project" value="TreeGrafter"/>
</dbReference>
<dbReference type="eggNOG" id="KOG2394">
    <property type="taxonomic scope" value="Eukaryota"/>
</dbReference>
<dbReference type="Gene3D" id="2.130.10.10">
    <property type="entry name" value="YVTN repeat-like/Quinoprotein amine dehydrogenase"/>
    <property type="match status" value="1"/>
</dbReference>
<dbReference type="GO" id="GO:0032153">
    <property type="term" value="C:cell division site"/>
    <property type="evidence" value="ECO:0007669"/>
    <property type="project" value="TreeGrafter"/>
</dbReference>
<dbReference type="Pfam" id="PF00400">
    <property type="entry name" value="WD40"/>
    <property type="match status" value="2"/>
</dbReference>
<dbReference type="GO" id="GO:0045013">
    <property type="term" value="P:carbon catabolite repression of transcription"/>
    <property type="evidence" value="ECO:0007669"/>
    <property type="project" value="TreeGrafter"/>
</dbReference>
<dbReference type="InterPro" id="IPR036322">
    <property type="entry name" value="WD40_repeat_dom_sf"/>
</dbReference>
<keyword evidence="6" id="KW-1185">Reference proteome</keyword>
<dbReference type="KEGG" id="hir:HETIRDRAFT_309667"/>
<accession>W4KJR2</accession>
<gene>
    <name evidence="5" type="ORF">HETIRDRAFT_309667</name>
</gene>
<dbReference type="HOGENOM" id="CLU_016971_1_2_1"/>
<evidence type="ECO:0000256" key="1">
    <source>
        <dbReference type="ARBA" id="ARBA00022574"/>
    </source>
</evidence>
<dbReference type="OrthoDB" id="3367at2759"/>
<dbReference type="EMBL" id="KI925455">
    <property type="protein sequence ID" value="ETW86103.1"/>
    <property type="molecule type" value="Genomic_DNA"/>
</dbReference>
<dbReference type="SUPFAM" id="SSF50978">
    <property type="entry name" value="WD40 repeat-like"/>
    <property type="match status" value="1"/>
</dbReference>
<dbReference type="InterPro" id="IPR015943">
    <property type="entry name" value="WD40/YVTN_repeat-like_dom_sf"/>
</dbReference>
<feature type="region of interest" description="Disordered" evidence="4">
    <location>
        <begin position="1"/>
        <end position="138"/>
    </location>
</feature>
<evidence type="ECO:0000256" key="3">
    <source>
        <dbReference type="PROSITE-ProRule" id="PRU00221"/>
    </source>
</evidence>
<reference evidence="5 6" key="1">
    <citation type="journal article" date="2012" name="New Phytol.">
        <title>Insight into trade-off between wood decay and parasitism from the genome of a fungal forest pathogen.</title>
        <authorList>
            <person name="Olson A."/>
            <person name="Aerts A."/>
            <person name="Asiegbu F."/>
            <person name="Belbahri L."/>
            <person name="Bouzid O."/>
            <person name="Broberg A."/>
            <person name="Canback B."/>
            <person name="Coutinho P.M."/>
            <person name="Cullen D."/>
            <person name="Dalman K."/>
            <person name="Deflorio G."/>
            <person name="van Diepen L.T."/>
            <person name="Dunand C."/>
            <person name="Duplessis S."/>
            <person name="Durling M."/>
            <person name="Gonthier P."/>
            <person name="Grimwood J."/>
            <person name="Fossdal C.G."/>
            <person name="Hansson D."/>
            <person name="Henrissat B."/>
            <person name="Hietala A."/>
            <person name="Himmelstrand K."/>
            <person name="Hoffmeister D."/>
            <person name="Hogberg N."/>
            <person name="James T.Y."/>
            <person name="Karlsson M."/>
            <person name="Kohler A."/>
            <person name="Kues U."/>
            <person name="Lee Y.H."/>
            <person name="Lin Y.C."/>
            <person name="Lind M."/>
            <person name="Lindquist E."/>
            <person name="Lombard V."/>
            <person name="Lucas S."/>
            <person name="Lunden K."/>
            <person name="Morin E."/>
            <person name="Murat C."/>
            <person name="Park J."/>
            <person name="Raffaello T."/>
            <person name="Rouze P."/>
            <person name="Salamov A."/>
            <person name="Schmutz J."/>
            <person name="Solheim H."/>
            <person name="Stahlberg J."/>
            <person name="Velez H."/>
            <person name="de Vries R.P."/>
            <person name="Wiebenga A."/>
            <person name="Woodward S."/>
            <person name="Yakovlev I."/>
            <person name="Garbelotto M."/>
            <person name="Martin F."/>
            <person name="Grigoriev I.V."/>
            <person name="Stenlid J."/>
        </authorList>
    </citation>
    <scope>NUCLEOTIDE SEQUENCE [LARGE SCALE GENOMIC DNA]</scope>
    <source>
        <strain evidence="5 6">TC 32-1</strain>
    </source>
</reference>
<evidence type="ECO:0000256" key="2">
    <source>
        <dbReference type="ARBA" id="ARBA00022737"/>
    </source>
</evidence>
<protein>
    <submittedName>
        <fullName evidence="5">Uncharacterized protein</fullName>
    </submittedName>
</protein>
<feature type="region of interest" description="Disordered" evidence="4">
    <location>
        <begin position="486"/>
        <end position="506"/>
    </location>
</feature>
<feature type="repeat" description="WD" evidence="3">
    <location>
        <begin position="373"/>
        <end position="405"/>
    </location>
</feature>
<dbReference type="RefSeq" id="XP_009542877.1">
    <property type="nucleotide sequence ID" value="XM_009544582.1"/>
</dbReference>
<dbReference type="InParanoid" id="W4KJR2"/>
<proteinExistence type="predicted"/>
<dbReference type="PROSITE" id="PS50082">
    <property type="entry name" value="WD_REPEATS_2"/>
    <property type="match status" value="1"/>
</dbReference>